<dbReference type="Gene3D" id="2.60.120.10">
    <property type="entry name" value="Jelly Rolls"/>
    <property type="match status" value="1"/>
</dbReference>
<accession>A0A151U6V8</accession>
<sequence length="185" mass="21224">MRARLALLLLLGIVFLASVSVSLEEKPSVSYPFHLSSRRFHTLFKNQYGHIRVLQRFDQRSTQLQNLRDYRVSEFTSKPNTLLLPHHVDADSLLVVLSGRAIIIFVNPDNRESYYLDRGYAQRIPAGTTFYLVNPDDKENLRVIKLVISVNKPGNFVVQLFLIITLINSSNLFPNMMTNLSPFCL</sequence>
<evidence type="ECO:0000256" key="2">
    <source>
        <dbReference type="ARBA" id="ARBA00023597"/>
    </source>
</evidence>
<dbReference type="CDD" id="cd02244">
    <property type="entry name" value="cupin_7S_vicilin-like_N"/>
    <property type="match status" value="1"/>
</dbReference>
<evidence type="ECO:0000256" key="3">
    <source>
        <dbReference type="SAM" id="SignalP"/>
    </source>
</evidence>
<feature type="chain" id="PRO_5007589528" evidence="3">
    <location>
        <begin position="23"/>
        <end position="185"/>
    </location>
</feature>
<feature type="signal peptide" evidence="3">
    <location>
        <begin position="1"/>
        <end position="22"/>
    </location>
</feature>
<keyword evidence="1 3" id="KW-0732">Signal</keyword>
<dbReference type="EMBL" id="CM003604">
    <property type="protein sequence ID" value="KYP75008.1"/>
    <property type="molecule type" value="Genomic_DNA"/>
</dbReference>
<dbReference type="InterPro" id="IPR011051">
    <property type="entry name" value="RmlC_Cupin_sf"/>
</dbReference>
<feature type="domain" description="Cupin type-1" evidence="4">
    <location>
        <begin position="33"/>
        <end position="174"/>
    </location>
</feature>
<dbReference type="PANTHER" id="PTHR31189">
    <property type="entry name" value="OS03G0336100 PROTEIN-RELATED"/>
    <property type="match status" value="1"/>
</dbReference>
<gene>
    <name evidence="5" type="ORF">KK1_007704</name>
</gene>
<reference evidence="5 6" key="1">
    <citation type="journal article" date="2012" name="Nat. Biotechnol.">
        <title>Draft genome sequence of pigeonpea (Cajanus cajan), an orphan legume crop of resource-poor farmers.</title>
        <authorList>
            <person name="Varshney R.K."/>
            <person name="Chen W."/>
            <person name="Li Y."/>
            <person name="Bharti A.K."/>
            <person name="Saxena R.K."/>
            <person name="Schlueter J.A."/>
            <person name="Donoghue M.T."/>
            <person name="Azam S."/>
            <person name="Fan G."/>
            <person name="Whaley A.M."/>
            <person name="Farmer A.D."/>
            <person name="Sheridan J."/>
            <person name="Iwata A."/>
            <person name="Tuteja R."/>
            <person name="Penmetsa R.V."/>
            <person name="Wu W."/>
            <person name="Upadhyaya H.D."/>
            <person name="Yang S.P."/>
            <person name="Shah T."/>
            <person name="Saxena K.B."/>
            <person name="Michael T."/>
            <person name="McCombie W.R."/>
            <person name="Yang B."/>
            <person name="Zhang G."/>
            <person name="Yang H."/>
            <person name="Wang J."/>
            <person name="Spillane C."/>
            <person name="Cook D.R."/>
            <person name="May G.D."/>
            <person name="Xu X."/>
            <person name="Jackson S.A."/>
        </authorList>
    </citation>
    <scope>NUCLEOTIDE SEQUENCE [LARGE SCALE GENOMIC DNA]</scope>
    <source>
        <strain evidence="6">cv. Asha</strain>
    </source>
</reference>
<evidence type="ECO:0000256" key="1">
    <source>
        <dbReference type="ARBA" id="ARBA00022729"/>
    </source>
</evidence>
<dbReference type="InterPro" id="IPR006045">
    <property type="entry name" value="Cupin_1"/>
</dbReference>
<evidence type="ECO:0000259" key="4">
    <source>
        <dbReference type="SMART" id="SM00835"/>
    </source>
</evidence>
<dbReference type="AlphaFoldDB" id="A0A151U6V8"/>
<evidence type="ECO:0000313" key="6">
    <source>
        <dbReference type="Proteomes" id="UP000075243"/>
    </source>
</evidence>
<name>A0A151U6V8_CAJCA</name>
<dbReference type="Proteomes" id="UP000075243">
    <property type="component" value="Chromosome 2"/>
</dbReference>
<keyword evidence="6" id="KW-1185">Reference proteome</keyword>
<proteinExistence type="inferred from homology"/>
<dbReference type="SMART" id="SM00835">
    <property type="entry name" value="Cupin_1"/>
    <property type="match status" value="1"/>
</dbReference>
<dbReference type="STRING" id="3821.A0A151U6V8"/>
<evidence type="ECO:0000313" key="5">
    <source>
        <dbReference type="EMBL" id="KYP75008.1"/>
    </source>
</evidence>
<dbReference type="PANTHER" id="PTHR31189:SF41">
    <property type="entry name" value="VICILIN C72"/>
    <property type="match status" value="1"/>
</dbReference>
<dbReference type="InterPro" id="IPR050253">
    <property type="entry name" value="Seed_Storage-Functional"/>
</dbReference>
<dbReference type="Pfam" id="PF00190">
    <property type="entry name" value="Cupin_1"/>
    <property type="match status" value="1"/>
</dbReference>
<comment type="similarity">
    <text evidence="2">Belongs to the 7S seed storage protein family.</text>
</comment>
<dbReference type="InterPro" id="IPR014710">
    <property type="entry name" value="RmlC-like_jellyroll"/>
</dbReference>
<dbReference type="Gramene" id="C.cajan_07499.t">
    <property type="protein sequence ID" value="C.cajan_07499.t"/>
    <property type="gene ID" value="C.cajan_07499"/>
</dbReference>
<dbReference type="SUPFAM" id="SSF51182">
    <property type="entry name" value="RmlC-like cupins"/>
    <property type="match status" value="1"/>
</dbReference>
<protein>
    <submittedName>
        <fullName evidence="5">Beta-conglycinin, beta chain</fullName>
    </submittedName>
</protein>
<organism evidence="5 6">
    <name type="scientific">Cajanus cajan</name>
    <name type="common">Pigeon pea</name>
    <name type="synonym">Cajanus indicus</name>
    <dbReference type="NCBI Taxonomy" id="3821"/>
    <lineage>
        <taxon>Eukaryota</taxon>
        <taxon>Viridiplantae</taxon>
        <taxon>Streptophyta</taxon>
        <taxon>Embryophyta</taxon>
        <taxon>Tracheophyta</taxon>
        <taxon>Spermatophyta</taxon>
        <taxon>Magnoliopsida</taxon>
        <taxon>eudicotyledons</taxon>
        <taxon>Gunneridae</taxon>
        <taxon>Pentapetalae</taxon>
        <taxon>rosids</taxon>
        <taxon>fabids</taxon>
        <taxon>Fabales</taxon>
        <taxon>Fabaceae</taxon>
        <taxon>Papilionoideae</taxon>
        <taxon>50 kb inversion clade</taxon>
        <taxon>NPAAA clade</taxon>
        <taxon>indigoferoid/millettioid clade</taxon>
        <taxon>Phaseoleae</taxon>
        <taxon>Cajanus</taxon>
    </lineage>
</organism>